<evidence type="ECO:0000256" key="7">
    <source>
        <dbReference type="RuleBase" id="RU363032"/>
    </source>
</evidence>
<protein>
    <recommendedName>
        <fullName evidence="8">ABC transmembrane type-1 domain-containing protein</fullName>
    </recommendedName>
</protein>
<keyword evidence="6 7" id="KW-0472">Membrane</keyword>
<evidence type="ECO:0000256" key="5">
    <source>
        <dbReference type="ARBA" id="ARBA00022989"/>
    </source>
</evidence>
<feature type="transmembrane region" description="Helical" evidence="7">
    <location>
        <begin position="229"/>
        <end position="254"/>
    </location>
</feature>
<evidence type="ECO:0000256" key="4">
    <source>
        <dbReference type="ARBA" id="ARBA00022692"/>
    </source>
</evidence>
<evidence type="ECO:0000256" key="2">
    <source>
        <dbReference type="ARBA" id="ARBA00022448"/>
    </source>
</evidence>
<evidence type="ECO:0000256" key="1">
    <source>
        <dbReference type="ARBA" id="ARBA00004651"/>
    </source>
</evidence>
<reference evidence="9" key="1">
    <citation type="journal article" date="2024" name="Int. J. Syst. Evol. Microbiol.">
        <title>Brooklawnia propionicigenes sp. nov., a facultatively anaerobic, propionate-producing bacterium isolated from a methanogenic reactor treating waste from cattle farms.</title>
        <authorList>
            <person name="Akita Y."/>
            <person name="Ueki A."/>
            <person name="Tonouchi A."/>
            <person name="Sugawara Y."/>
            <person name="Honma S."/>
            <person name="Kaku N."/>
            <person name="Ueki K."/>
        </authorList>
    </citation>
    <scope>NUCLEOTIDE SEQUENCE</scope>
    <source>
        <strain evidence="9">SH051</strain>
    </source>
</reference>
<dbReference type="PANTHER" id="PTHR30193:SF18">
    <property type="entry name" value="OSMOPROTECTIVE COMPOUNDS UPTAKE PERMEASE PROTEIN GGTC"/>
    <property type="match status" value="1"/>
</dbReference>
<dbReference type="EMBL" id="AP028056">
    <property type="protein sequence ID" value="BEH02173.1"/>
    <property type="molecule type" value="Genomic_DNA"/>
</dbReference>
<keyword evidence="10" id="KW-1185">Reference proteome</keyword>
<dbReference type="PROSITE" id="PS50928">
    <property type="entry name" value="ABC_TM1"/>
    <property type="match status" value="1"/>
</dbReference>
<accession>A0AAN0MGC8</accession>
<dbReference type="GO" id="GO:0055085">
    <property type="term" value="P:transmembrane transport"/>
    <property type="evidence" value="ECO:0007669"/>
    <property type="project" value="InterPro"/>
</dbReference>
<comment type="subcellular location">
    <subcellularLocation>
        <location evidence="1 7">Cell membrane</location>
        <topology evidence="1 7">Multi-pass membrane protein</topology>
    </subcellularLocation>
</comment>
<proteinExistence type="inferred from homology"/>
<feature type="transmembrane region" description="Helical" evidence="7">
    <location>
        <begin position="40"/>
        <end position="59"/>
    </location>
</feature>
<dbReference type="Proteomes" id="UP001431656">
    <property type="component" value="Chromosome"/>
</dbReference>
<feature type="transmembrane region" description="Helical" evidence="7">
    <location>
        <begin position="97"/>
        <end position="118"/>
    </location>
</feature>
<comment type="similarity">
    <text evidence="7">Belongs to the binding-protein-dependent transport system permease family.</text>
</comment>
<evidence type="ECO:0000259" key="8">
    <source>
        <dbReference type="PROSITE" id="PS50928"/>
    </source>
</evidence>
<name>A0AAN0MGC8_9ACTN</name>
<feature type="transmembrane region" description="Helical" evidence="7">
    <location>
        <begin position="6"/>
        <end position="28"/>
    </location>
</feature>
<dbReference type="KEGG" id="broo:brsh051_14540"/>
<feature type="transmembrane region" description="Helical" evidence="7">
    <location>
        <begin position="130"/>
        <end position="149"/>
    </location>
</feature>
<feature type="transmembrane region" description="Helical" evidence="7">
    <location>
        <begin position="289"/>
        <end position="309"/>
    </location>
</feature>
<sequence length="316" mass="34149">MADKFIQLILAIAMLAVVVALLLGAASLARGRHGDRVRAIFFVGPTVALVAVGLVWPTILTIEKSFRGLAGTGSVSISNYVAIFTRGDLRTSIINTAVWVLLVPLLAIAIGLLYAIIVDRTPVEAIAKTLIFLPMAISMVGASVIWKFVYEYKPTQAPQIGLLNQVLKSFGFETKQFLIMSPWNNLFLIVVMIWIQAGFAMTVLSAAIKAIPDEVIEAAKIDGATGWSLFRFITLPSIRSSLIMVLTTIAIAALKVFDIVRTMTGGNFGTSVVANDFYSSSFTQNQPGLGSALAVLLFILVSPIIVYNVRQLRQVS</sequence>
<keyword evidence="3" id="KW-1003">Cell membrane</keyword>
<dbReference type="GO" id="GO:0005886">
    <property type="term" value="C:plasma membrane"/>
    <property type="evidence" value="ECO:0007669"/>
    <property type="project" value="UniProtKB-SubCell"/>
</dbReference>
<evidence type="ECO:0000256" key="3">
    <source>
        <dbReference type="ARBA" id="ARBA00022475"/>
    </source>
</evidence>
<dbReference type="Pfam" id="PF00528">
    <property type="entry name" value="BPD_transp_1"/>
    <property type="match status" value="1"/>
</dbReference>
<dbReference type="PANTHER" id="PTHR30193">
    <property type="entry name" value="ABC TRANSPORTER PERMEASE PROTEIN"/>
    <property type="match status" value="1"/>
</dbReference>
<dbReference type="InterPro" id="IPR000515">
    <property type="entry name" value="MetI-like"/>
</dbReference>
<keyword evidence="5 7" id="KW-1133">Transmembrane helix</keyword>
<dbReference type="Gene3D" id="1.10.3720.10">
    <property type="entry name" value="MetI-like"/>
    <property type="match status" value="1"/>
</dbReference>
<evidence type="ECO:0000313" key="9">
    <source>
        <dbReference type="EMBL" id="BEH02173.1"/>
    </source>
</evidence>
<evidence type="ECO:0000313" key="10">
    <source>
        <dbReference type="Proteomes" id="UP001431656"/>
    </source>
</evidence>
<organism evidence="9 10">
    <name type="scientific">Brooklawnia propionicigenes</name>
    <dbReference type="NCBI Taxonomy" id="3041175"/>
    <lineage>
        <taxon>Bacteria</taxon>
        <taxon>Bacillati</taxon>
        <taxon>Actinomycetota</taxon>
        <taxon>Actinomycetes</taxon>
        <taxon>Propionibacteriales</taxon>
        <taxon>Propionibacteriaceae</taxon>
        <taxon>Brooklawnia</taxon>
    </lineage>
</organism>
<dbReference type="InterPro" id="IPR051393">
    <property type="entry name" value="ABC_transporter_permease"/>
</dbReference>
<dbReference type="RefSeq" id="WP_286263559.1">
    <property type="nucleotide sequence ID" value="NZ_AP028056.1"/>
</dbReference>
<dbReference type="CDD" id="cd06261">
    <property type="entry name" value="TM_PBP2"/>
    <property type="match status" value="1"/>
</dbReference>
<dbReference type="SUPFAM" id="SSF161098">
    <property type="entry name" value="MetI-like"/>
    <property type="match status" value="1"/>
</dbReference>
<gene>
    <name evidence="9" type="ORF">brsh051_14540</name>
</gene>
<evidence type="ECO:0000256" key="6">
    <source>
        <dbReference type="ARBA" id="ARBA00023136"/>
    </source>
</evidence>
<feature type="transmembrane region" description="Helical" evidence="7">
    <location>
        <begin position="186"/>
        <end position="208"/>
    </location>
</feature>
<dbReference type="AlphaFoldDB" id="A0AAN0MGC8"/>
<keyword evidence="4 7" id="KW-0812">Transmembrane</keyword>
<keyword evidence="2 7" id="KW-0813">Transport</keyword>
<feature type="domain" description="ABC transmembrane type-1" evidence="8">
    <location>
        <begin position="93"/>
        <end position="310"/>
    </location>
</feature>
<dbReference type="InterPro" id="IPR035906">
    <property type="entry name" value="MetI-like_sf"/>
</dbReference>